<dbReference type="EMBL" id="JAWZYT010002621">
    <property type="protein sequence ID" value="KAK4303083.1"/>
    <property type="molecule type" value="Genomic_DNA"/>
</dbReference>
<organism evidence="2 3">
    <name type="scientific">Petrolisthes manimaculis</name>
    <dbReference type="NCBI Taxonomy" id="1843537"/>
    <lineage>
        <taxon>Eukaryota</taxon>
        <taxon>Metazoa</taxon>
        <taxon>Ecdysozoa</taxon>
        <taxon>Arthropoda</taxon>
        <taxon>Crustacea</taxon>
        <taxon>Multicrustacea</taxon>
        <taxon>Malacostraca</taxon>
        <taxon>Eumalacostraca</taxon>
        <taxon>Eucarida</taxon>
        <taxon>Decapoda</taxon>
        <taxon>Pleocyemata</taxon>
        <taxon>Anomura</taxon>
        <taxon>Galatheoidea</taxon>
        <taxon>Porcellanidae</taxon>
        <taxon>Petrolisthes</taxon>
    </lineage>
</organism>
<gene>
    <name evidence="2" type="ORF">Pmani_024885</name>
</gene>
<keyword evidence="3" id="KW-1185">Reference proteome</keyword>
<name>A0AAE1P7T4_9EUCA</name>
<feature type="compositionally biased region" description="Basic and acidic residues" evidence="1">
    <location>
        <begin position="134"/>
        <end position="148"/>
    </location>
</feature>
<dbReference type="AlphaFoldDB" id="A0AAE1P7T4"/>
<reference evidence="2" key="1">
    <citation type="submission" date="2023-11" db="EMBL/GenBank/DDBJ databases">
        <title>Genome assemblies of two species of porcelain crab, Petrolisthes cinctipes and Petrolisthes manimaculis (Anomura: Porcellanidae).</title>
        <authorList>
            <person name="Angst P."/>
        </authorList>
    </citation>
    <scope>NUCLEOTIDE SEQUENCE</scope>
    <source>
        <strain evidence="2">PB745_02</strain>
        <tissue evidence="2">Gill</tissue>
    </source>
</reference>
<comment type="caution">
    <text evidence="2">The sequence shown here is derived from an EMBL/GenBank/DDBJ whole genome shotgun (WGS) entry which is preliminary data.</text>
</comment>
<evidence type="ECO:0000313" key="3">
    <source>
        <dbReference type="Proteomes" id="UP001292094"/>
    </source>
</evidence>
<evidence type="ECO:0000313" key="2">
    <source>
        <dbReference type="EMBL" id="KAK4303083.1"/>
    </source>
</evidence>
<accession>A0AAE1P7T4</accession>
<protein>
    <submittedName>
        <fullName evidence="2">Uncharacterized protein</fullName>
    </submittedName>
</protein>
<feature type="compositionally biased region" description="Basic residues" evidence="1">
    <location>
        <begin position="293"/>
        <end position="302"/>
    </location>
</feature>
<proteinExistence type="predicted"/>
<feature type="region of interest" description="Disordered" evidence="1">
    <location>
        <begin position="275"/>
        <end position="319"/>
    </location>
</feature>
<feature type="region of interest" description="Disordered" evidence="1">
    <location>
        <begin position="181"/>
        <end position="238"/>
    </location>
</feature>
<feature type="compositionally biased region" description="Basic and acidic residues" evidence="1">
    <location>
        <begin position="224"/>
        <end position="238"/>
    </location>
</feature>
<evidence type="ECO:0000256" key="1">
    <source>
        <dbReference type="SAM" id="MobiDB-lite"/>
    </source>
</evidence>
<dbReference type="Proteomes" id="UP001292094">
    <property type="component" value="Unassembled WGS sequence"/>
</dbReference>
<feature type="region of interest" description="Disordered" evidence="1">
    <location>
        <begin position="130"/>
        <end position="162"/>
    </location>
</feature>
<sequence>MAPTQRSNKRSTYRSSVITLADGLRKVIQGGVSKSRKNCVGNEEVSIGRRLRKMASTAVSVAVDAGVRMVQDGMNMLHPALTMSARRERNPFVASLCVQFSRANGGRVSLGTSGTLSMSDVFSVDENGNVRNQRNFEEERGRNLEAFRDPQNLPPEREDHVDNKTHNQNVINLDQDSQYNTQSRGAMLNPPPRPAYERTPSPTLNPPTATFLHPNTPISRSRSHLKDEGPFVDTPRPREIQRSRLIRKPSVLRIKREQDTDGTQQGRVVGHIEPAAGRTRRTSGNEGIEKPTSHRLSRRRRNGGGSTNESAAVKIKDEPAVNIKEQEAGTRERFWPMVKREGHRF</sequence>